<dbReference type="PANTHER" id="PTHR21649">
    <property type="entry name" value="CHLOROPHYLL A/B BINDING PROTEIN"/>
    <property type="match status" value="1"/>
</dbReference>
<feature type="binding site" evidence="8">
    <location>
        <position position="210"/>
    </location>
    <ligand>
        <name>chlorophyll a</name>
        <dbReference type="ChEBI" id="CHEBI:58416"/>
        <label>1</label>
    </ligand>
</feature>
<keyword evidence="9" id="KW-0732">Signal</keyword>
<dbReference type="SUPFAM" id="SSF103511">
    <property type="entry name" value="Chlorophyll a-b binding protein"/>
    <property type="match status" value="1"/>
</dbReference>
<keyword evidence="8" id="KW-0148">Chlorophyll</keyword>
<dbReference type="GO" id="GO:0009765">
    <property type="term" value="P:photosynthesis, light harvesting"/>
    <property type="evidence" value="ECO:0007669"/>
    <property type="project" value="InterPro"/>
</dbReference>
<dbReference type="GO" id="GO:0009507">
    <property type="term" value="C:chloroplast"/>
    <property type="evidence" value="ECO:0007669"/>
    <property type="project" value="UniProtKB-SubCell"/>
</dbReference>
<keyword evidence="8" id="KW-0157">Chromophore</keyword>
<evidence type="ECO:0000256" key="1">
    <source>
        <dbReference type="ARBA" id="ARBA00004022"/>
    </source>
</evidence>
<comment type="function">
    <text evidence="1">The light-harvesting complex (LHC) functions as a light receptor, it captures and delivers excitation energy to photosystems with which it is closely associated. Energy is transferred from the carotenoid and chlorophyll C (or B) to chlorophyll A and the photosynthetic reaction centers where it is used to synthesize ATP and reducing power.</text>
</comment>
<evidence type="ECO:0000313" key="10">
    <source>
        <dbReference type="EMBL" id="GFH52046.1"/>
    </source>
</evidence>
<evidence type="ECO:0000256" key="4">
    <source>
        <dbReference type="ARBA" id="ARBA00022528"/>
    </source>
</evidence>
<dbReference type="GO" id="GO:0030076">
    <property type="term" value="C:light-harvesting complex"/>
    <property type="evidence" value="ECO:0007669"/>
    <property type="project" value="UniProtKB-KW"/>
</dbReference>
<dbReference type="EMBL" id="BLLK01000045">
    <property type="protein sequence ID" value="GFH52046.1"/>
    <property type="molecule type" value="Genomic_DNA"/>
</dbReference>
<keyword evidence="11" id="KW-1185">Reference proteome</keyword>
<feature type="chain" id="PRO_5041920364" evidence="9">
    <location>
        <begin position="18"/>
        <end position="258"/>
    </location>
</feature>
<accession>A0AAD3CTN8</accession>
<comment type="similarity">
    <text evidence="3">Belongs to the fucoxanthin chlorophyll protein family.</text>
</comment>
<gene>
    <name evidence="10" type="ORF">CTEN210_08522</name>
</gene>
<proteinExistence type="inferred from homology"/>
<name>A0AAD3CTN8_9STRA</name>
<feature type="signal peptide" evidence="9">
    <location>
        <begin position="1"/>
        <end position="17"/>
    </location>
</feature>
<dbReference type="AlphaFoldDB" id="A0AAD3CTN8"/>
<feature type="binding site" evidence="8">
    <location>
        <position position="208"/>
    </location>
    <ligand>
        <name>chlorophyll a</name>
        <dbReference type="ChEBI" id="CHEBI:58416"/>
        <label>1</label>
    </ligand>
</feature>
<evidence type="ECO:0000256" key="2">
    <source>
        <dbReference type="ARBA" id="ARBA00004229"/>
    </source>
</evidence>
<evidence type="ECO:0000256" key="6">
    <source>
        <dbReference type="ARBA" id="ARBA00022640"/>
    </source>
</evidence>
<dbReference type="Pfam" id="PF00504">
    <property type="entry name" value="Chloroa_b-bind"/>
    <property type="match status" value="1"/>
</dbReference>
<evidence type="ECO:0000256" key="7">
    <source>
        <dbReference type="ARBA" id="ARBA00023243"/>
    </source>
</evidence>
<evidence type="ECO:0000256" key="8">
    <source>
        <dbReference type="PIRSR" id="PIRSR601344-1"/>
    </source>
</evidence>
<dbReference type="InterPro" id="IPR022796">
    <property type="entry name" value="Chloroa_b-bind"/>
</dbReference>
<evidence type="ECO:0000313" key="11">
    <source>
        <dbReference type="Proteomes" id="UP001054902"/>
    </source>
</evidence>
<feature type="binding site" evidence="8">
    <location>
        <position position="80"/>
    </location>
    <ligand>
        <name>chlorophyll a</name>
        <dbReference type="ChEBI" id="CHEBI:58416"/>
        <label>1</label>
    </ligand>
</feature>
<keyword evidence="7" id="KW-0437">Light-harvesting polypeptide</keyword>
<keyword evidence="4" id="KW-0150">Chloroplast</keyword>
<keyword evidence="5" id="KW-0602">Photosynthesis</keyword>
<feature type="binding site" evidence="8">
    <location>
        <position position="205"/>
    </location>
    <ligand>
        <name>chlorophyll a</name>
        <dbReference type="ChEBI" id="CHEBI:58416"/>
        <label>1</label>
    </ligand>
</feature>
<evidence type="ECO:0000256" key="5">
    <source>
        <dbReference type="ARBA" id="ARBA00022531"/>
    </source>
</evidence>
<feature type="binding site" description="axial binding residue" evidence="8">
    <location>
        <position position="85"/>
    </location>
    <ligand>
        <name>chlorophyll b</name>
        <dbReference type="ChEBI" id="CHEBI:61721"/>
        <label>1</label>
    </ligand>
    <ligandPart>
        <name>Mg</name>
        <dbReference type="ChEBI" id="CHEBI:25107"/>
    </ligandPart>
</feature>
<dbReference type="Proteomes" id="UP001054902">
    <property type="component" value="Unassembled WGS sequence"/>
</dbReference>
<sequence length="258" mass="27995">MKLSIATILSLAAGASAFTAPSLPSASRSTTQMGETKADLEELAKKLNPVVGFYDPLNLAEAEFWGTSNEATIGFLRHAEIKHGRVAMFAFVGYIVHANGIKFPWAMQMDGTPFPSETNPPALWDAVSESAKWQIFGLIGFLEFWSELSTPNHKHYMAGGKPGDFPDFVSGPDGIPHPVPFNLYDPFKLSKNMSEETKERRLRAELNNGRLAQLGLFGFLCEATIPGSVPALSGIVQPYSGEVMAPFTTNVIGQPFGL</sequence>
<dbReference type="GO" id="GO:0016020">
    <property type="term" value="C:membrane"/>
    <property type="evidence" value="ECO:0007669"/>
    <property type="project" value="InterPro"/>
</dbReference>
<comment type="subcellular location">
    <subcellularLocation>
        <location evidence="2">Plastid</location>
        <location evidence="2">Chloroplast</location>
    </subcellularLocation>
</comment>
<protein>
    <submittedName>
        <fullName evidence="10">Fucoxanthin chlorophyll a/c protein</fullName>
    </submittedName>
</protein>
<feature type="binding site" evidence="8">
    <location>
        <position position="83"/>
    </location>
    <ligand>
        <name>chlorophyll a</name>
        <dbReference type="ChEBI" id="CHEBI:58416"/>
        <label>1</label>
    </ligand>
</feature>
<evidence type="ECO:0000256" key="9">
    <source>
        <dbReference type="SAM" id="SignalP"/>
    </source>
</evidence>
<dbReference type="GO" id="GO:0016168">
    <property type="term" value="F:chlorophyll binding"/>
    <property type="evidence" value="ECO:0007669"/>
    <property type="project" value="UniProtKB-KW"/>
</dbReference>
<evidence type="ECO:0000256" key="3">
    <source>
        <dbReference type="ARBA" id="ARBA00005933"/>
    </source>
</evidence>
<dbReference type="InterPro" id="IPR001344">
    <property type="entry name" value="Chloro_AB-bd_pln"/>
</dbReference>
<reference evidence="10 11" key="1">
    <citation type="journal article" date="2021" name="Sci. Rep.">
        <title>The genome of the diatom Chaetoceros tenuissimus carries an ancient integrated fragment of an extant virus.</title>
        <authorList>
            <person name="Hongo Y."/>
            <person name="Kimura K."/>
            <person name="Takaki Y."/>
            <person name="Yoshida Y."/>
            <person name="Baba S."/>
            <person name="Kobayashi G."/>
            <person name="Nagasaki K."/>
            <person name="Hano T."/>
            <person name="Tomaru Y."/>
        </authorList>
    </citation>
    <scope>NUCLEOTIDE SEQUENCE [LARGE SCALE GENOMIC DNA]</scope>
    <source>
        <strain evidence="10 11">NIES-3715</strain>
    </source>
</reference>
<organism evidence="10 11">
    <name type="scientific">Chaetoceros tenuissimus</name>
    <dbReference type="NCBI Taxonomy" id="426638"/>
    <lineage>
        <taxon>Eukaryota</taxon>
        <taxon>Sar</taxon>
        <taxon>Stramenopiles</taxon>
        <taxon>Ochrophyta</taxon>
        <taxon>Bacillariophyta</taxon>
        <taxon>Coscinodiscophyceae</taxon>
        <taxon>Chaetocerotophycidae</taxon>
        <taxon>Chaetocerotales</taxon>
        <taxon>Chaetocerotaceae</taxon>
        <taxon>Chaetoceros</taxon>
    </lineage>
</organism>
<dbReference type="Gene3D" id="1.10.3460.10">
    <property type="entry name" value="Chlorophyll a/b binding protein domain"/>
    <property type="match status" value="1"/>
</dbReference>
<keyword evidence="6" id="KW-0934">Plastid</keyword>
<comment type="caution">
    <text evidence="10">The sequence shown here is derived from an EMBL/GenBank/DDBJ whole genome shotgun (WGS) entry which is preliminary data.</text>
</comment>